<evidence type="ECO:0000256" key="1">
    <source>
        <dbReference type="SAM" id="MobiDB-lite"/>
    </source>
</evidence>
<dbReference type="InterPro" id="IPR036691">
    <property type="entry name" value="Endo/exonu/phosph_ase_sf"/>
</dbReference>
<dbReference type="Proteomes" id="UP000324222">
    <property type="component" value="Unassembled WGS sequence"/>
</dbReference>
<sequence length="193" mass="22907">MKEKKNPNKFTREREERELAKTVIKQVQNSTQEFDQEVEEVIRLGRYNEGNRRPMKVRIRSQEAVEEIMNRKGKLADDVEHKDIWIKRDMNLEERETEKVLKSEAQEKKQEKDRHREEFLLEGSGYESKEVVPKEKRGHEGGKKLRVTCTNIDGLLSSILKVRDYLKEKKPDIMCIVETKLRGEIHVNFKEEG</sequence>
<gene>
    <name evidence="2" type="ORF">E2C01_061167</name>
</gene>
<reference evidence="2 3" key="1">
    <citation type="submission" date="2019-05" db="EMBL/GenBank/DDBJ databases">
        <title>Another draft genome of Portunus trituberculatus and its Hox gene families provides insights of decapod evolution.</title>
        <authorList>
            <person name="Jeong J.-H."/>
            <person name="Song I."/>
            <person name="Kim S."/>
            <person name="Choi T."/>
            <person name="Kim D."/>
            <person name="Ryu S."/>
            <person name="Kim W."/>
        </authorList>
    </citation>
    <scope>NUCLEOTIDE SEQUENCE [LARGE SCALE GENOMIC DNA]</scope>
    <source>
        <tissue evidence="2">Muscle</tissue>
    </source>
</reference>
<accession>A0A5B7HCG7</accession>
<feature type="region of interest" description="Disordered" evidence="1">
    <location>
        <begin position="98"/>
        <end position="119"/>
    </location>
</feature>
<evidence type="ECO:0000313" key="2">
    <source>
        <dbReference type="EMBL" id="MPC67007.1"/>
    </source>
</evidence>
<protein>
    <submittedName>
        <fullName evidence="2">Uncharacterized protein</fullName>
    </submittedName>
</protein>
<dbReference type="AlphaFoldDB" id="A0A5B7HCG7"/>
<organism evidence="2 3">
    <name type="scientific">Portunus trituberculatus</name>
    <name type="common">Swimming crab</name>
    <name type="synonym">Neptunus trituberculatus</name>
    <dbReference type="NCBI Taxonomy" id="210409"/>
    <lineage>
        <taxon>Eukaryota</taxon>
        <taxon>Metazoa</taxon>
        <taxon>Ecdysozoa</taxon>
        <taxon>Arthropoda</taxon>
        <taxon>Crustacea</taxon>
        <taxon>Multicrustacea</taxon>
        <taxon>Malacostraca</taxon>
        <taxon>Eumalacostraca</taxon>
        <taxon>Eucarida</taxon>
        <taxon>Decapoda</taxon>
        <taxon>Pleocyemata</taxon>
        <taxon>Brachyura</taxon>
        <taxon>Eubrachyura</taxon>
        <taxon>Portunoidea</taxon>
        <taxon>Portunidae</taxon>
        <taxon>Portuninae</taxon>
        <taxon>Portunus</taxon>
    </lineage>
</organism>
<keyword evidence="3" id="KW-1185">Reference proteome</keyword>
<name>A0A5B7HCG7_PORTR</name>
<dbReference type="EMBL" id="VSRR010025635">
    <property type="protein sequence ID" value="MPC67007.1"/>
    <property type="molecule type" value="Genomic_DNA"/>
</dbReference>
<proteinExistence type="predicted"/>
<comment type="caution">
    <text evidence="2">The sequence shown here is derived from an EMBL/GenBank/DDBJ whole genome shotgun (WGS) entry which is preliminary data.</text>
</comment>
<evidence type="ECO:0000313" key="3">
    <source>
        <dbReference type="Proteomes" id="UP000324222"/>
    </source>
</evidence>
<dbReference type="Gene3D" id="3.60.10.10">
    <property type="entry name" value="Endonuclease/exonuclease/phosphatase"/>
    <property type="match status" value="1"/>
</dbReference>